<dbReference type="InterPro" id="IPR036678">
    <property type="entry name" value="MutS_con_dom_sf"/>
</dbReference>
<dbReference type="Gene3D" id="3.30.420.110">
    <property type="entry name" value="MutS, connector domain"/>
    <property type="match status" value="1"/>
</dbReference>
<dbReference type="Pfam" id="PF01624">
    <property type="entry name" value="MutS_I"/>
    <property type="match status" value="1"/>
</dbReference>
<dbReference type="PANTHER" id="PTHR11361:SF122">
    <property type="entry name" value="DNA MISMATCH REPAIR PROTEIN MSH3"/>
    <property type="match status" value="1"/>
</dbReference>
<sequence>YQCCSLQFSASFKSYDSTQNTSDTNLNKRTKSIYTPLELQFLEMKKQYKDAVLCVECGYKYRFFGEDAEIAAKELNIYCHQDHNFMTASIPSHRLFVHVRRLVAKGYKVGVIKQMETAALKAAGENKSSLFSRKLTALYTKSTLIGEDILFKEIWFHTLIFNVEEVTTDVPDNYLLCICENGENLKNGKKGDIIIGIMAVQPTTGEVIFDSFRDCASRLELESRVLRLQPVEIILPSSLSDQSEKLINSITSMRLRDDRIRIERMGNLHFEYSHAFQLITNFYAKEVPDTTDPQKLSVIVSLDKPVICSLAAVIAYLKEFNLERILYNPSNFKRLSNETEYMTINGTTMKNLEILQNQTDMKTRGSLLWVLDHTKTSFGRRRLKKWVTQPLMKSSEINARLDAVSEILLSESSVFGQIRNLLCKLPDIERGLCSVFHKKCSTQEFFLIVSTLSRLDLEIQVLVPVIHSHVKTPLLQNALLEIPELLSPVKHYLEILNEEAAKTGDKTQLFKDLADFPVIRKKKEEILDVLSKIQLHLTDIRKQIKNPSAEYVTVSGQEFMIEVKNSHKSSVPSDWVMISSTKAVSRFHSPFIIENYRHLNQLREQLVLDCSAEWLNFLDHFSEHYHPVSKAIGHLATVDCLFSLAQVAKQGDYCRPTVQDNCREIIIKNGRHPVIDVLLGEQDQYVPNTTNLSGDGERVMIITGPNMGGKSSYIKQVALITVMAQIGSYVPAEESTVGIVDGIFTRMGAADNIYKGRSTFMEELTDTAEIIRKATSRSLVILDELGRGTSTHDGIAIAYATLEHFIRDVESLTLFVTHYPSVCELEKVYPEKVGNYHMAFLVNEEESAEQKDEENPEFITFLYQITKGVSARSYGLNVAKLADIPEEILKKAAHKSKELERIVNMKR</sequence>
<dbReference type="PROSITE" id="PS00486">
    <property type="entry name" value="DNA_MISMATCH_REPAIR_2"/>
    <property type="match status" value="1"/>
</dbReference>
<dbReference type="InterPro" id="IPR007696">
    <property type="entry name" value="DNA_mismatch_repair_MutS_core"/>
</dbReference>
<dbReference type="InterPro" id="IPR017261">
    <property type="entry name" value="DNA_mismatch_repair_MutS/MSH"/>
</dbReference>
<dbReference type="SUPFAM" id="SSF48334">
    <property type="entry name" value="DNA repair protein MutS, domain III"/>
    <property type="match status" value="1"/>
</dbReference>
<dbReference type="FunFam" id="3.40.50.300:FF:000917">
    <property type="entry name" value="DNA mismatch repair protein"/>
    <property type="match status" value="1"/>
</dbReference>
<dbReference type="PIRSF" id="PIRSF037677">
    <property type="entry name" value="DNA_mis_repair_Msh6"/>
    <property type="match status" value="1"/>
</dbReference>
<dbReference type="GO" id="GO:0140664">
    <property type="term" value="F:ATP-dependent DNA damage sensor activity"/>
    <property type="evidence" value="ECO:0007669"/>
    <property type="project" value="InterPro"/>
</dbReference>
<evidence type="ECO:0000256" key="4">
    <source>
        <dbReference type="ARBA" id="ARBA00022763"/>
    </source>
</evidence>
<evidence type="ECO:0000313" key="10">
    <source>
        <dbReference type="Ensembl" id="ENSOSUP00000011088.1"/>
    </source>
</evidence>
<dbReference type="SMART" id="SM00534">
    <property type="entry name" value="MUTSac"/>
    <property type="match status" value="1"/>
</dbReference>
<keyword evidence="7" id="KW-0234">DNA repair</keyword>
<dbReference type="InterPro" id="IPR036187">
    <property type="entry name" value="DNA_mismatch_repair_MutS_sf"/>
</dbReference>
<dbReference type="InterPro" id="IPR045076">
    <property type="entry name" value="MutS"/>
</dbReference>
<dbReference type="GO" id="GO:0006312">
    <property type="term" value="P:mitotic recombination"/>
    <property type="evidence" value="ECO:0007669"/>
    <property type="project" value="TreeGrafter"/>
</dbReference>
<evidence type="ECO:0000259" key="9">
    <source>
        <dbReference type="PROSITE" id="PS00486"/>
    </source>
</evidence>
<dbReference type="SUPFAM" id="SSF53150">
    <property type="entry name" value="DNA repair protein MutS, domain II"/>
    <property type="match status" value="1"/>
</dbReference>
<dbReference type="InterPro" id="IPR000432">
    <property type="entry name" value="DNA_mismatch_repair_MutS_C"/>
</dbReference>
<dbReference type="GO" id="GO:0005634">
    <property type="term" value="C:nucleus"/>
    <property type="evidence" value="ECO:0007669"/>
    <property type="project" value="TreeGrafter"/>
</dbReference>
<evidence type="ECO:0000256" key="3">
    <source>
        <dbReference type="ARBA" id="ARBA00022741"/>
    </source>
</evidence>
<dbReference type="Ensembl" id="ENSOSUT00000011478.1">
    <property type="protein sequence ID" value="ENSOSUP00000011088.1"/>
    <property type="gene ID" value="ENSOSUG00000006979.1"/>
</dbReference>
<keyword evidence="3" id="KW-0547">Nucleotide-binding</keyword>
<dbReference type="SUPFAM" id="SSF55271">
    <property type="entry name" value="DNA repair protein MutS, domain I"/>
    <property type="match status" value="1"/>
</dbReference>
<dbReference type="GO" id="GO:0005524">
    <property type="term" value="F:ATP binding"/>
    <property type="evidence" value="ECO:0007669"/>
    <property type="project" value="UniProtKB-KW"/>
</dbReference>
<dbReference type="SUPFAM" id="SSF52540">
    <property type="entry name" value="P-loop containing nucleoside triphosphate hydrolases"/>
    <property type="match status" value="1"/>
</dbReference>
<dbReference type="SMART" id="SM00533">
    <property type="entry name" value="MUTSd"/>
    <property type="match status" value="1"/>
</dbReference>
<comment type="similarity">
    <text evidence="1">Belongs to the DNA mismatch repair MutS family. MSH3 subfamily.</text>
</comment>
<evidence type="ECO:0000313" key="11">
    <source>
        <dbReference type="Proteomes" id="UP000694552"/>
    </source>
</evidence>
<evidence type="ECO:0000256" key="2">
    <source>
        <dbReference type="ARBA" id="ARBA00022151"/>
    </source>
</evidence>
<proteinExistence type="inferred from homology"/>
<accession>A0A8C8AUJ0</accession>
<dbReference type="InterPro" id="IPR027417">
    <property type="entry name" value="P-loop_NTPase"/>
</dbReference>
<dbReference type="NCBIfam" id="NF003810">
    <property type="entry name" value="PRK05399.1"/>
    <property type="match status" value="1"/>
</dbReference>
<dbReference type="Pfam" id="PF05192">
    <property type="entry name" value="MutS_III"/>
    <property type="match status" value="1"/>
</dbReference>
<dbReference type="InterPro" id="IPR016151">
    <property type="entry name" value="DNA_mismatch_repair_MutS_N"/>
</dbReference>
<dbReference type="Gene3D" id="1.10.1420.10">
    <property type="match status" value="2"/>
</dbReference>
<reference evidence="10" key="2">
    <citation type="submission" date="2025-09" db="UniProtKB">
        <authorList>
            <consortium name="Ensembl"/>
        </authorList>
    </citation>
    <scope>IDENTIFICATION</scope>
</reference>
<evidence type="ECO:0000256" key="1">
    <source>
        <dbReference type="ARBA" id="ARBA00007094"/>
    </source>
</evidence>
<dbReference type="FunFam" id="1.10.1420.10:FF:000004">
    <property type="entry name" value="DNA mismatch repair protein Msh3"/>
    <property type="match status" value="1"/>
</dbReference>
<dbReference type="Gene3D" id="3.40.1170.10">
    <property type="entry name" value="DNA repair protein MutS, domain I"/>
    <property type="match status" value="1"/>
</dbReference>
<dbReference type="Gene3D" id="3.40.50.300">
    <property type="entry name" value="P-loop containing nucleotide triphosphate hydrolases"/>
    <property type="match status" value="1"/>
</dbReference>
<dbReference type="GO" id="GO:0006298">
    <property type="term" value="P:mismatch repair"/>
    <property type="evidence" value="ECO:0007669"/>
    <property type="project" value="InterPro"/>
</dbReference>
<dbReference type="PANTHER" id="PTHR11361">
    <property type="entry name" value="DNA MISMATCH REPAIR PROTEIN MUTS FAMILY MEMBER"/>
    <property type="match status" value="1"/>
</dbReference>
<keyword evidence="4" id="KW-0227">DNA damage</keyword>
<evidence type="ECO:0000256" key="5">
    <source>
        <dbReference type="ARBA" id="ARBA00022840"/>
    </source>
</evidence>
<evidence type="ECO:0000256" key="7">
    <source>
        <dbReference type="ARBA" id="ARBA00023204"/>
    </source>
</evidence>
<dbReference type="InterPro" id="IPR007695">
    <property type="entry name" value="DNA_mismatch_repair_MutS-lik_N"/>
</dbReference>
<reference evidence="10" key="1">
    <citation type="submission" date="2025-08" db="UniProtKB">
        <authorList>
            <consortium name="Ensembl"/>
        </authorList>
    </citation>
    <scope>IDENTIFICATION</scope>
</reference>
<dbReference type="FunFam" id="3.30.420.110:FF:000005">
    <property type="entry name" value="DNA mismatch repair protein"/>
    <property type="match status" value="1"/>
</dbReference>
<organism evidence="10 11">
    <name type="scientific">Otus sunia</name>
    <name type="common">Oriental scops-owl</name>
    <dbReference type="NCBI Taxonomy" id="257818"/>
    <lineage>
        <taxon>Eukaryota</taxon>
        <taxon>Metazoa</taxon>
        <taxon>Chordata</taxon>
        <taxon>Craniata</taxon>
        <taxon>Vertebrata</taxon>
        <taxon>Euteleostomi</taxon>
        <taxon>Archelosauria</taxon>
        <taxon>Archosauria</taxon>
        <taxon>Dinosauria</taxon>
        <taxon>Saurischia</taxon>
        <taxon>Theropoda</taxon>
        <taxon>Coelurosauria</taxon>
        <taxon>Aves</taxon>
        <taxon>Neognathae</taxon>
        <taxon>Neoaves</taxon>
        <taxon>Telluraves</taxon>
        <taxon>Strigiformes</taxon>
        <taxon>Strigidae</taxon>
        <taxon>Otus</taxon>
    </lineage>
</organism>
<feature type="domain" description="DNA mismatch repair proteins mutS family" evidence="9">
    <location>
        <begin position="778"/>
        <end position="794"/>
    </location>
</feature>
<keyword evidence="11" id="KW-1185">Reference proteome</keyword>
<dbReference type="Pfam" id="PF00488">
    <property type="entry name" value="MutS_V"/>
    <property type="match status" value="1"/>
</dbReference>
<dbReference type="Proteomes" id="UP000694552">
    <property type="component" value="Unplaced"/>
</dbReference>
<protein>
    <recommendedName>
        <fullName evidence="2 8">DNA mismatch repair protein MSH3</fullName>
    </recommendedName>
    <alternativeName>
        <fullName evidence="2 8">DNA mismatch repair protein MSH3</fullName>
    </alternativeName>
</protein>
<evidence type="ECO:0000256" key="8">
    <source>
        <dbReference type="ARBA" id="ARBA00073774"/>
    </source>
</evidence>
<evidence type="ECO:0000256" key="6">
    <source>
        <dbReference type="ARBA" id="ARBA00023125"/>
    </source>
</evidence>
<dbReference type="FunFam" id="3.40.1170.10:FF:000004">
    <property type="entry name" value="DNA mismatch repair protein"/>
    <property type="match status" value="1"/>
</dbReference>
<dbReference type="AlphaFoldDB" id="A0A8C8AUJ0"/>
<dbReference type="GO" id="GO:0030983">
    <property type="term" value="F:mismatched DNA binding"/>
    <property type="evidence" value="ECO:0007669"/>
    <property type="project" value="InterPro"/>
</dbReference>
<name>A0A8C8AUJ0_9STRI</name>
<keyword evidence="6" id="KW-0238">DNA-binding</keyword>
<dbReference type="Pfam" id="PF05188">
    <property type="entry name" value="MutS_II"/>
    <property type="match status" value="1"/>
</dbReference>
<dbReference type="GO" id="GO:0016447">
    <property type="term" value="P:somatic recombination of immunoglobulin gene segments"/>
    <property type="evidence" value="ECO:0007669"/>
    <property type="project" value="TreeGrafter"/>
</dbReference>
<keyword evidence="5" id="KW-0067">ATP-binding</keyword>
<dbReference type="InterPro" id="IPR007860">
    <property type="entry name" value="DNA_mmatch_repair_MutS_con_dom"/>
</dbReference>